<dbReference type="InterPro" id="IPR010982">
    <property type="entry name" value="Lambda_DNA-bd_dom_sf"/>
</dbReference>
<dbReference type="SUPFAM" id="SSF47413">
    <property type="entry name" value="lambda repressor-like DNA-binding domains"/>
    <property type="match status" value="1"/>
</dbReference>
<evidence type="ECO:0000313" key="3">
    <source>
        <dbReference type="EMBL" id="QAA23578.1"/>
    </source>
</evidence>
<reference evidence="3 4" key="1">
    <citation type="submission" date="2018-01" db="EMBL/GenBank/DDBJ databases">
        <title>Complete genome sequencing of Sporolactobacillus terrae DLG3.</title>
        <authorList>
            <person name="Nam Y.-D."/>
            <person name="Kang J."/>
            <person name="Chung W.-H."/>
        </authorList>
    </citation>
    <scope>NUCLEOTIDE SEQUENCE [LARGE SCALE GENOMIC DNA]</scope>
    <source>
        <strain evidence="3 4">DLG3</strain>
    </source>
</reference>
<dbReference type="SMART" id="SM00530">
    <property type="entry name" value="HTH_XRE"/>
    <property type="match status" value="1"/>
</dbReference>
<organism evidence="3 4">
    <name type="scientific">Sporolactobacillus terrae</name>
    <dbReference type="NCBI Taxonomy" id="269673"/>
    <lineage>
        <taxon>Bacteria</taxon>
        <taxon>Bacillati</taxon>
        <taxon>Bacillota</taxon>
        <taxon>Bacilli</taxon>
        <taxon>Bacillales</taxon>
        <taxon>Sporolactobacillaceae</taxon>
        <taxon>Sporolactobacillus</taxon>
    </lineage>
</organism>
<evidence type="ECO:0000259" key="2">
    <source>
        <dbReference type="PROSITE" id="PS50943"/>
    </source>
</evidence>
<dbReference type="PROSITE" id="PS50943">
    <property type="entry name" value="HTH_CROC1"/>
    <property type="match status" value="1"/>
</dbReference>
<dbReference type="PANTHER" id="PTHR46558:SF4">
    <property type="entry name" value="DNA-BIDING PHAGE PROTEIN"/>
    <property type="match status" value="1"/>
</dbReference>
<feature type="domain" description="HTH cro/C1-type" evidence="2">
    <location>
        <begin position="10"/>
        <end position="64"/>
    </location>
</feature>
<dbReference type="CDD" id="cd00093">
    <property type="entry name" value="HTH_XRE"/>
    <property type="match status" value="1"/>
</dbReference>
<dbReference type="Pfam" id="PF01381">
    <property type="entry name" value="HTH_3"/>
    <property type="match status" value="1"/>
</dbReference>
<evidence type="ECO:0000256" key="1">
    <source>
        <dbReference type="ARBA" id="ARBA00023125"/>
    </source>
</evidence>
<dbReference type="PANTHER" id="PTHR46558">
    <property type="entry name" value="TRACRIPTIONAL REGULATORY PROTEIN-RELATED-RELATED"/>
    <property type="match status" value="1"/>
</dbReference>
<dbReference type="EMBL" id="CP025688">
    <property type="protein sequence ID" value="QAA23578.1"/>
    <property type="molecule type" value="Genomic_DNA"/>
</dbReference>
<name>A0ABX5QA85_9BACL</name>
<keyword evidence="4" id="KW-1185">Reference proteome</keyword>
<dbReference type="InterPro" id="IPR001387">
    <property type="entry name" value="Cro/C1-type_HTH"/>
</dbReference>
<proteinExistence type="predicted"/>
<accession>A0ABX5QA85</accession>
<dbReference type="Proteomes" id="UP000285882">
    <property type="component" value="Chromosome"/>
</dbReference>
<gene>
    <name evidence="3" type="ORF">C0674_13815</name>
</gene>
<keyword evidence="1" id="KW-0238">DNA-binding</keyword>
<evidence type="ECO:0000313" key="4">
    <source>
        <dbReference type="Proteomes" id="UP000285882"/>
    </source>
</evidence>
<dbReference type="Gene3D" id="1.10.260.40">
    <property type="entry name" value="lambda repressor-like DNA-binding domains"/>
    <property type="match status" value="1"/>
</dbReference>
<protein>
    <submittedName>
        <fullName evidence="3">Transcriptional regulator</fullName>
    </submittedName>
</protein>
<sequence length="68" mass="7784">MQKLKNLSLLKCKRNALRLSQDELGKKCQVSRQTINAIENNKYDPTLKLAFKLADVLGTSVDHLFDHE</sequence>